<dbReference type="Proteomes" id="UP000033684">
    <property type="component" value="Unassembled WGS sequence"/>
</dbReference>
<comment type="caution">
    <text evidence="1">The sequence shown here is derived from an EMBL/GenBank/DDBJ whole genome shotgun (WGS) entry which is preliminary data.</text>
</comment>
<name>A0A0F3IN04_9GAMM</name>
<evidence type="ECO:0000313" key="2">
    <source>
        <dbReference type="Proteomes" id="UP000033684"/>
    </source>
</evidence>
<dbReference type="EMBL" id="LAJX01000074">
    <property type="protein sequence ID" value="KJV06934.1"/>
    <property type="molecule type" value="Genomic_DNA"/>
</dbReference>
<accession>A0A0F3IN04</accession>
<reference evidence="1 2" key="2">
    <citation type="journal article" date="2016" name="Microb. Ecol.">
        <title>Genome Characteristics of a Novel Type I Methanotroph (Sn10-6) Isolated from a Flooded Indian Rice Field.</title>
        <authorList>
            <person name="Rahalkar M.C."/>
            <person name="Pandit P.S."/>
            <person name="Dhakephalkar P.K."/>
            <person name="Pore S."/>
            <person name="Arora P."/>
            <person name="Kapse N."/>
        </authorList>
    </citation>
    <scope>NUCLEOTIDE SEQUENCE [LARGE SCALE GENOMIC DNA]</scope>
    <source>
        <strain evidence="1 2">Sn10-6</strain>
    </source>
</reference>
<evidence type="ECO:0000313" key="1">
    <source>
        <dbReference type="EMBL" id="KJV06934.1"/>
    </source>
</evidence>
<organism evidence="1 2">
    <name type="scientific">Methylocucumis oryzae</name>
    <dbReference type="NCBI Taxonomy" id="1632867"/>
    <lineage>
        <taxon>Bacteria</taxon>
        <taxon>Pseudomonadati</taxon>
        <taxon>Pseudomonadota</taxon>
        <taxon>Gammaproteobacteria</taxon>
        <taxon>Methylococcales</taxon>
        <taxon>Methylococcaceae</taxon>
        <taxon>Methylocucumis</taxon>
    </lineage>
</organism>
<proteinExistence type="predicted"/>
<sequence length="489" mass="54029">MHSVDPANTHYHWLGDQQNSLVLAEGGGKYIWSYLSMCVFLADHYGYKKQAAMGRAFLDQLRKPSYGVSEGDTMLWFMASWPKKAQRLDFKTQAKRYVVAGIGPKQHMGMGLFRSDWFAKPPYADSEKVTWGGFYGIGSYTADHMHNSAGSFWLWRNGDYLLTEPLNYGGNEAAIYPFTLWNSLSIPNEAVPNNNEAYDNGGPIVYFNQQSAYLELGRADDKQKLLYTRLNADHSYNVPENIWAECSGTCRQPVKKYTRSFVYDGKTELVFLVDRVDLARTRPVGLRFRTQNPTVLSTQLANDRVSVPSEQGTHQTLIRVLTPQTTDAWTIAPEPWANSVDNWQIQTLMIGSQVQKSFATALQHRIITLLQPTQANSASTALNNAALISSAKALGACASRFCFIAHQQNAAIYSQLSYNTPTSTLAQARHLVADLAPGCYSVSGSVSGVLATNQAVNASDHSLLFTVPEGGAQTLSITQTGNTTPSCNN</sequence>
<dbReference type="Gene3D" id="2.70.98.70">
    <property type="match status" value="1"/>
</dbReference>
<keyword evidence="2" id="KW-1185">Reference proteome</keyword>
<dbReference type="AlphaFoldDB" id="A0A0F3IN04"/>
<protein>
    <submittedName>
        <fullName evidence="1">Uncharacterized protein</fullName>
    </submittedName>
</protein>
<reference evidence="2" key="1">
    <citation type="submission" date="2015-03" db="EMBL/GenBank/DDBJ databases">
        <title>Draft genome sequence of a novel methanotroph (Sn10-6) isolated from flooded ricefield rhizosphere in India.</title>
        <authorList>
            <person name="Pandit P.S."/>
            <person name="Pore S.D."/>
            <person name="Arora P."/>
            <person name="Kapse N.G."/>
            <person name="Dhakephalkar P.K."/>
            <person name="Rahalkar M.C."/>
        </authorList>
    </citation>
    <scope>NUCLEOTIDE SEQUENCE [LARGE SCALE GENOMIC DNA]</scope>
    <source>
        <strain evidence="2">Sn10-6</strain>
    </source>
</reference>
<dbReference type="RefSeq" id="WP_045778844.1">
    <property type="nucleotide sequence ID" value="NZ_LAJX01000074.1"/>
</dbReference>
<gene>
    <name evidence="1" type="ORF">VZ94_08130</name>
</gene>